<evidence type="ECO:0000256" key="1">
    <source>
        <dbReference type="SAM" id="Phobius"/>
    </source>
</evidence>
<evidence type="ECO:0000313" key="2">
    <source>
        <dbReference type="EMBL" id="ESR49900.1"/>
    </source>
</evidence>
<dbReference type="EMBL" id="KI536726">
    <property type="protein sequence ID" value="ESR49900.1"/>
    <property type="molecule type" value="Genomic_DNA"/>
</dbReference>
<keyword evidence="3" id="KW-1185">Reference proteome</keyword>
<name>V4TE69_CITCL</name>
<gene>
    <name evidence="2" type="ORF">CICLE_v10033179mg</name>
</gene>
<keyword evidence="1" id="KW-1133">Transmembrane helix</keyword>
<keyword evidence="1" id="KW-0472">Membrane</keyword>
<reference evidence="2 3" key="1">
    <citation type="submission" date="2013-10" db="EMBL/GenBank/DDBJ databases">
        <authorList>
            <consortium name="International Citrus Genome Consortium"/>
            <person name="Jenkins J."/>
            <person name="Schmutz J."/>
            <person name="Prochnik S."/>
            <person name="Rokhsar D."/>
            <person name="Gmitter F."/>
            <person name="Ollitrault P."/>
            <person name="Machado M."/>
            <person name="Talon M."/>
            <person name="Wincker P."/>
            <person name="Jaillon O."/>
            <person name="Morgante M."/>
        </authorList>
    </citation>
    <scope>NUCLEOTIDE SEQUENCE</scope>
    <source>
        <strain evidence="3">cv. Clemenules</strain>
    </source>
</reference>
<dbReference type="InParanoid" id="V4TE69"/>
<dbReference type="AlphaFoldDB" id="V4TE69"/>
<feature type="transmembrane region" description="Helical" evidence="1">
    <location>
        <begin position="21"/>
        <end position="38"/>
    </location>
</feature>
<sequence>MGAQMQTIHITAAEVLEKSCLYHYYIFSDILGYLLFRFPHYVKHLIAWHPLIKSRFLPGFSGTLGVWIYFVYSIFCFVMLNEVLYLEHKIRVSLL</sequence>
<proteinExistence type="predicted"/>
<accession>V4TE69</accession>
<evidence type="ECO:0000313" key="3">
    <source>
        <dbReference type="Proteomes" id="UP000030687"/>
    </source>
</evidence>
<dbReference type="Gramene" id="ESR49900">
    <property type="protein sequence ID" value="ESR49900"/>
    <property type="gene ID" value="CICLE_v10033179mg"/>
</dbReference>
<protein>
    <submittedName>
        <fullName evidence="2">Uncharacterized protein</fullName>
    </submittedName>
</protein>
<feature type="transmembrane region" description="Helical" evidence="1">
    <location>
        <begin position="66"/>
        <end position="86"/>
    </location>
</feature>
<dbReference type="Proteomes" id="UP000030687">
    <property type="component" value="Unassembled WGS sequence"/>
</dbReference>
<keyword evidence="1" id="KW-0812">Transmembrane</keyword>
<dbReference type="KEGG" id="cic:CICLE_v10033179mg"/>
<organism evidence="2 3">
    <name type="scientific">Citrus clementina</name>
    <name type="common">Clementine</name>
    <name type="synonym">Citrus deliciosa x Citrus sinensis</name>
    <dbReference type="NCBI Taxonomy" id="85681"/>
    <lineage>
        <taxon>Eukaryota</taxon>
        <taxon>Viridiplantae</taxon>
        <taxon>Streptophyta</taxon>
        <taxon>Embryophyta</taxon>
        <taxon>Tracheophyta</taxon>
        <taxon>Spermatophyta</taxon>
        <taxon>Magnoliopsida</taxon>
        <taxon>eudicotyledons</taxon>
        <taxon>Gunneridae</taxon>
        <taxon>Pentapetalae</taxon>
        <taxon>rosids</taxon>
        <taxon>malvids</taxon>
        <taxon>Sapindales</taxon>
        <taxon>Rutaceae</taxon>
        <taxon>Aurantioideae</taxon>
        <taxon>Citrus</taxon>
    </lineage>
</organism>